<dbReference type="EnsemblMetazoa" id="AFUN003396-RA">
    <property type="protein sequence ID" value="AFUN003396-PA"/>
    <property type="gene ID" value="AFUN003396"/>
</dbReference>
<feature type="region of interest" description="Disordered" evidence="2">
    <location>
        <begin position="1580"/>
        <end position="1599"/>
    </location>
</feature>
<dbReference type="GO" id="GO:0031267">
    <property type="term" value="F:small GTPase binding"/>
    <property type="evidence" value="ECO:0007669"/>
    <property type="project" value="TreeGrafter"/>
</dbReference>
<accession>A0A182RB32</accession>
<feature type="region of interest" description="Disordered" evidence="2">
    <location>
        <begin position="452"/>
        <end position="490"/>
    </location>
</feature>
<evidence type="ECO:0000256" key="1">
    <source>
        <dbReference type="ARBA" id="ARBA00022553"/>
    </source>
</evidence>
<keyword evidence="1" id="KW-0597">Phosphoprotein</keyword>
<name>A0A182RB32_ANOFN</name>
<dbReference type="VEuPathDB" id="VectorBase:AFUN003396"/>
<dbReference type="SMART" id="SM00233">
    <property type="entry name" value="PH"/>
    <property type="match status" value="1"/>
</dbReference>
<dbReference type="PANTHER" id="PTHR45924:SF2">
    <property type="entry name" value="FI17866P1"/>
    <property type="match status" value="1"/>
</dbReference>
<dbReference type="SMART" id="SM00325">
    <property type="entry name" value="RhoGEF"/>
    <property type="match status" value="1"/>
</dbReference>
<proteinExistence type="predicted"/>
<dbReference type="InterPro" id="IPR000219">
    <property type="entry name" value="DH_dom"/>
</dbReference>
<evidence type="ECO:0000259" key="3">
    <source>
        <dbReference type="PROSITE" id="PS50003"/>
    </source>
</evidence>
<feature type="region of interest" description="Disordered" evidence="2">
    <location>
        <begin position="205"/>
        <end position="234"/>
    </location>
</feature>
<organism evidence="5">
    <name type="scientific">Anopheles funestus</name>
    <name type="common">African malaria mosquito</name>
    <dbReference type="NCBI Taxonomy" id="62324"/>
    <lineage>
        <taxon>Eukaryota</taxon>
        <taxon>Metazoa</taxon>
        <taxon>Ecdysozoa</taxon>
        <taxon>Arthropoda</taxon>
        <taxon>Hexapoda</taxon>
        <taxon>Insecta</taxon>
        <taxon>Pterygota</taxon>
        <taxon>Neoptera</taxon>
        <taxon>Endopterygota</taxon>
        <taxon>Diptera</taxon>
        <taxon>Nematocera</taxon>
        <taxon>Culicoidea</taxon>
        <taxon>Culicidae</taxon>
        <taxon>Anophelinae</taxon>
        <taxon>Anopheles</taxon>
    </lineage>
</organism>
<dbReference type="CDD" id="cd00160">
    <property type="entry name" value="RhoGEF"/>
    <property type="match status" value="1"/>
</dbReference>
<dbReference type="CDD" id="cd13243">
    <property type="entry name" value="PH_PLEKHG1_G2_G3"/>
    <property type="match status" value="1"/>
</dbReference>
<feature type="region of interest" description="Disordered" evidence="2">
    <location>
        <begin position="1080"/>
        <end position="1138"/>
    </location>
</feature>
<dbReference type="Pfam" id="PF00621">
    <property type="entry name" value="RhoGEF"/>
    <property type="match status" value="1"/>
</dbReference>
<feature type="compositionally biased region" description="Low complexity" evidence="2">
    <location>
        <begin position="455"/>
        <end position="470"/>
    </location>
</feature>
<dbReference type="InterPro" id="IPR001849">
    <property type="entry name" value="PH_domain"/>
</dbReference>
<feature type="region of interest" description="Disordered" evidence="2">
    <location>
        <begin position="912"/>
        <end position="941"/>
    </location>
</feature>
<dbReference type="SUPFAM" id="SSF48065">
    <property type="entry name" value="DBL homology domain (DH-domain)"/>
    <property type="match status" value="1"/>
</dbReference>
<feature type="domain" description="DH" evidence="4">
    <location>
        <begin position="565"/>
        <end position="738"/>
    </location>
</feature>
<feature type="compositionally biased region" description="Polar residues" evidence="2">
    <location>
        <begin position="1330"/>
        <end position="1349"/>
    </location>
</feature>
<dbReference type="PANTHER" id="PTHR45924">
    <property type="entry name" value="FI17866P1"/>
    <property type="match status" value="1"/>
</dbReference>
<reference evidence="5" key="1">
    <citation type="submission" date="2020-05" db="UniProtKB">
        <authorList>
            <consortium name="EnsemblMetazoa"/>
        </authorList>
    </citation>
    <scope>IDENTIFICATION</scope>
    <source>
        <strain evidence="5">FUMOZ</strain>
    </source>
</reference>
<feature type="compositionally biased region" description="Polar residues" evidence="2">
    <location>
        <begin position="217"/>
        <end position="234"/>
    </location>
</feature>
<feature type="region of interest" description="Disordered" evidence="2">
    <location>
        <begin position="1330"/>
        <end position="1384"/>
    </location>
</feature>
<evidence type="ECO:0000259" key="4">
    <source>
        <dbReference type="PROSITE" id="PS50010"/>
    </source>
</evidence>
<dbReference type="Gene3D" id="1.20.900.10">
    <property type="entry name" value="Dbl homology (DH) domain"/>
    <property type="match status" value="1"/>
</dbReference>
<feature type="region of interest" description="Disordered" evidence="2">
    <location>
        <begin position="1609"/>
        <end position="1643"/>
    </location>
</feature>
<feature type="compositionally biased region" description="Polar residues" evidence="2">
    <location>
        <begin position="928"/>
        <end position="941"/>
    </location>
</feature>
<dbReference type="GO" id="GO:0005085">
    <property type="term" value="F:guanyl-nucleotide exchange factor activity"/>
    <property type="evidence" value="ECO:0007669"/>
    <property type="project" value="InterPro"/>
</dbReference>
<sequence length="1676" mass="184416">MSKRRWSAVERRLVAVSVLRYEHTRTSRSIAHELAGQKPSVVGGRCEWHRVTGNLGSSTDIGPSVLGYLDTLANNFSEEAKQLVESSNNKPQPPPPEALKSIAHAIKQESTDVFNSAGQSGLTDGKTASVGAPRSNVFRSTAASPSSDLNAGRVKKFSDKFFNLVSPNVQRMVSNTADTNGSILTSSNGETAASAAPFVRNHVQSASFSAPSRKPSRNPSAAVPSQVTHHKQQQLPLSKNIAKLTHVNSELIDLFIGDINSYALNRHYRTTRVESPCVGDNTPSAMALDTVTGTVMDGNGNIATEKHFSPVEELQNVSALQLKIQSLTVDLEKSDPSVVSTNGATDSDQLGSPVVTPSTDPTEGRDVVLRNEINMEDAFVENCTSTATEHRNTVVEAFNYYPNLGRDVPTGGQPDDRLTTLADARAKLLDSNKNCKVSVPNSPKLTTRVNIEHCPSTSTPSLDTTTSGSPYSSKASLVIPPNTPVLSSRPLSASSICSYSSSTSSSGSELHLPGGKGSAPGSYQASVESLADHSEPEHNGNVLRHCEGTNELGSPIITFVAGMTMCERAVREIIDSESSYVKDLGQVIRGYLEDWKERACLKHDQLKVLFSNIQEIYDFNFKLLNRLREAKGDPVTISNCFIDLHAEFSCYTTYCTRYPEAISLLTTLLQATHTNALLVSTQKMLKHTLPLGSYLLKPVQRILKYHLLLDNLRKHYNDQQVALAHELMKKVAHNIDQVKTKLDQARLVKELAGILDGWLGPDLSVLGDLLHEGRLLEHSKPRIVLLFQTMLIIAKPKEDKRLQFRAYIPCKNLMLVEHLPGEPISFRVIPFDDPKGALQLTARNRDEKRLWTQQIKQAMLQHYTDIPTRAKELVLQLGDEDERFTDKQYWKRPANNSPIPEYLERRQQFRRSEMRMRSKKNLLKKDNPTATSVNGLSTPSFRSYSNDLESVSVVVPLDQQNHESSTEDCKCDAVKRQLQEEIKTRPSAPSKKQSSPPPKPARSRSETRVGPADDEEERLLKSLYERRKLSAPTRRGSKVKESFASIRSYNSTMIPKRISEIRKRRPKTVTSSSTFYTDLEVSSETGVTDPENTVEPSAAGPVCSGSNDDEPTTKSTATDPAIYVGKDRHQPTPSHTESCLIEGECGEQRKDSEIISQLILDVEQFNKVLNKPLTKKKSFDASSCTRPIGLLNPERKPEPPSTEPPCDEELEVDTTTTDENGSSHSPKDQSQKDIVSGLDEPEPIYESLLRNVHVPYKYAPPCLARHSLPCGEGSGSSMVCNGKTSGQNFTDNQFARRTRPESDYVTLAYSELGLLEGIVSEDAMSLHVTKATSQHKTPQLLRNSDTNISYHRESSSQKKESDEEEKTSQPPTSPFGASGPEESCSLKQPFLERQGSLSMKTTAHKSFLQRFISMHSSTSTSIASSTTLGSEGNLLHSLQRKLSEPNGGGSFGHIYKQGSIDLGSRIAHLDYADPKTLFCQPLSASTTSTTGLAVLASGAGGTNHNVLINRASMQSVNNDQQRDSVLASSSSSDSVCEDTRKMGLYTQEANNTVYDDDEQCCFYERTVEECLEHDFRDSAVYSGDDNDRQRANIGTSDQQHLYEALAPVTSPRAKQRASGEGHQRNSGPPPPIPAKPAHLGQCKRQPVAVISNPSAVKQPTATNSRGWVLQQVRRFQ</sequence>
<dbReference type="PROSITE" id="PS50003">
    <property type="entry name" value="PH_DOMAIN"/>
    <property type="match status" value="1"/>
</dbReference>
<dbReference type="InterPro" id="IPR055251">
    <property type="entry name" value="SOS1_NGEF_PH"/>
</dbReference>
<feature type="compositionally biased region" description="Polar residues" evidence="2">
    <location>
        <begin position="1080"/>
        <end position="1095"/>
    </location>
</feature>
<dbReference type="Pfam" id="PF22697">
    <property type="entry name" value="SOS1_NGEF_PH"/>
    <property type="match status" value="1"/>
</dbReference>
<feature type="region of interest" description="Disordered" evidence="2">
    <location>
        <begin position="503"/>
        <end position="538"/>
    </location>
</feature>
<evidence type="ECO:0000313" key="5">
    <source>
        <dbReference type="EnsemblMetazoa" id="AFUN003396-PA"/>
    </source>
</evidence>
<dbReference type="SUPFAM" id="SSF50729">
    <property type="entry name" value="PH domain-like"/>
    <property type="match status" value="1"/>
</dbReference>
<feature type="domain" description="PH" evidence="3">
    <location>
        <begin position="762"/>
        <end position="860"/>
    </location>
</feature>
<dbReference type="Gene3D" id="2.30.29.30">
    <property type="entry name" value="Pleckstrin-homology domain (PH domain)/Phosphotyrosine-binding domain (PTB)"/>
    <property type="match status" value="1"/>
</dbReference>
<dbReference type="InterPro" id="IPR035899">
    <property type="entry name" value="DBL_dom_sf"/>
</dbReference>
<feature type="region of interest" description="Disordered" evidence="2">
    <location>
        <begin position="1184"/>
        <end position="1234"/>
    </location>
</feature>
<evidence type="ECO:0000256" key="2">
    <source>
        <dbReference type="SAM" id="MobiDB-lite"/>
    </source>
</evidence>
<feature type="compositionally biased region" description="Basic and acidic residues" evidence="2">
    <location>
        <begin position="1350"/>
        <end position="1361"/>
    </location>
</feature>
<dbReference type="VEuPathDB" id="VectorBase:AFUN2_005331"/>
<protein>
    <recommendedName>
        <fullName evidence="6">DH domain-containing protein</fullName>
    </recommendedName>
</protein>
<feature type="compositionally biased region" description="Low complexity" evidence="2">
    <location>
        <begin position="985"/>
        <end position="994"/>
    </location>
</feature>
<feature type="region of interest" description="Disordered" evidence="2">
    <location>
        <begin position="333"/>
        <end position="364"/>
    </location>
</feature>
<dbReference type="PROSITE" id="PS50010">
    <property type="entry name" value="DH_2"/>
    <property type="match status" value="1"/>
</dbReference>
<dbReference type="InterPro" id="IPR011993">
    <property type="entry name" value="PH-like_dom_sf"/>
</dbReference>
<dbReference type="InterPro" id="IPR043324">
    <property type="entry name" value="PH_PLEKHG1_G2_G3"/>
</dbReference>
<feature type="compositionally biased region" description="Polar residues" evidence="2">
    <location>
        <begin position="337"/>
        <end position="361"/>
    </location>
</feature>
<dbReference type="STRING" id="62324.A0A182RB32"/>
<feature type="region of interest" description="Disordered" evidence="2">
    <location>
        <begin position="981"/>
        <end position="1018"/>
    </location>
</feature>
<evidence type="ECO:0008006" key="6">
    <source>
        <dbReference type="Google" id="ProtNLM"/>
    </source>
</evidence>